<evidence type="ECO:0000256" key="5">
    <source>
        <dbReference type="ARBA" id="ARBA00022530"/>
    </source>
</evidence>
<evidence type="ECO:0000256" key="8">
    <source>
        <dbReference type="ARBA" id="ARBA00023180"/>
    </source>
</evidence>
<dbReference type="Pfam" id="PF00110">
    <property type="entry name" value="wnt"/>
    <property type="match status" value="1"/>
</dbReference>
<evidence type="ECO:0000256" key="1">
    <source>
        <dbReference type="ARBA" id="ARBA00004498"/>
    </source>
</evidence>
<dbReference type="GO" id="GO:0005109">
    <property type="term" value="F:frizzled binding"/>
    <property type="evidence" value="ECO:0007669"/>
    <property type="project" value="TreeGrafter"/>
</dbReference>
<keyword evidence="6 10" id="KW-0879">Wnt signaling pathway</keyword>
<accession>A0A075E2A2</accession>
<keyword evidence="4" id="KW-0964">Secreted</keyword>
<comment type="subcellular location">
    <subcellularLocation>
        <location evidence="1 10">Secreted</location>
        <location evidence="1 10">Extracellular space</location>
        <location evidence="1 10">Extracellular matrix</location>
    </subcellularLocation>
</comment>
<dbReference type="InterPro" id="IPR005817">
    <property type="entry name" value="Wnt"/>
</dbReference>
<evidence type="ECO:0000256" key="6">
    <source>
        <dbReference type="ARBA" id="ARBA00022687"/>
    </source>
</evidence>
<dbReference type="InterPro" id="IPR043158">
    <property type="entry name" value="Wnt_C"/>
</dbReference>
<dbReference type="AlphaFoldDB" id="A0A075E2A2"/>
<proteinExistence type="evidence at transcript level"/>
<dbReference type="GO" id="GO:0005615">
    <property type="term" value="C:extracellular space"/>
    <property type="evidence" value="ECO:0007669"/>
    <property type="project" value="TreeGrafter"/>
</dbReference>
<evidence type="ECO:0000256" key="10">
    <source>
        <dbReference type="RuleBase" id="RU003500"/>
    </source>
</evidence>
<name>A0A075E2A2_PODCA</name>
<evidence type="ECO:0000256" key="4">
    <source>
        <dbReference type="ARBA" id="ARBA00022525"/>
    </source>
</evidence>
<evidence type="ECO:0000313" key="11">
    <source>
        <dbReference type="EMBL" id="AIA10276.1"/>
    </source>
</evidence>
<keyword evidence="3 10" id="KW-0217">Developmental protein</keyword>
<dbReference type="SMART" id="SM00097">
    <property type="entry name" value="WNT1"/>
    <property type="match status" value="1"/>
</dbReference>
<comment type="function">
    <text evidence="10">Ligand for members of the frizzled family of seven transmembrane receptors.</text>
</comment>
<dbReference type="Gene3D" id="3.30.2460.20">
    <property type="match status" value="1"/>
</dbReference>
<reference evidence="11" key="1">
    <citation type="journal article" date="2014" name="Evol. Dev.">
        <title>Lineage-specific evolution of cnidarian Wnt ligands.</title>
        <authorList>
            <person name="Hensel K."/>
            <person name="Lotan T."/>
            <person name="Sanders S.M."/>
            <person name="Cartwright P."/>
            <person name="Frank U."/>
        </authorList>
    </citation>
    <scope>NUCLEOTIDE SEQUENCE</scope>
</reference>
<dbReference type="PANTHER" id="PTHR12027">
    <property type="entry name" value="WNT RELATED"/>
    <property type="match status" value="1"/>
</dbReference>
<evidence type="ECO:0000256" key="7">
    <source>
        <dbReference type="ARBA" id="ARBA00023157"/>
    </source>
</evidence>
<dbReference type="EMBL" id="KF745064">
    <property type="protein sequence ID" value="AIA10276.1"/>
    <property type="molecule type" value="mRNA"/>
</dbReference>
<dbReference type="GO" id="GO:0005125">
    <property type="term" value="F:cytokine activity"/>
    <property type="evidence" value="ECO:0007669"/>
    <property type="project" value="TreeGrafter"/>
</dbReference>
<organism evidence="11">
    <name type="scientific">Podocoryna carnea</name>
    <name type="common">Hydrozoan</name>
    <dbReference type="NCBI Taxonomy" id="6096"/>
    <lineage>
        <taxon>Eukaryota</taxon>
        <taxon>Metazoa</taxon>
        <taxon>Cnidaria</taxon>
        <taxon>Hydrozoa</taxon>
        <taxon>Hydroidolina</taxon>
        <taxon>Anthoathecata</taxon>
        <taxon>Filifera</taxon>
        <taxon>Hydractiniidae</taxon>
        <taxon>Podocoryna</taxon>
    </lineage>
</organism>
<evidence type="ECO:0000256" key="2">
    <source>
        <dbReference type="ARBA" id="ARBA00005683"/>
    </source>
</evidence>
<protein>
    <recommendedName>
        <fullName evidence="10">Protein Wnt</fullName>
    </recommendedName>
</protein>
<keyword evidence="5" id="KW-0272">Extracellular matrix</keyword>
<sequence length="155" mass="18032">LMSCRKKHRKCSCYGPTGNCIAKTCYRYLPKLSVISQALYAKYERAVEVKMANMKKLISAEPRRTLRKTDLVYTERINYCQAIKHLGIPGTQGRTCLNTIPKSGDDMTSCKILCCGRGYNPYRRKTKTRCRCKLKWCCEVKCDWCEIEITEYRCK</sequence>
<feature type="non-terminal residue" evidence="11">
    <location>
        <position position="1"/>
    </location>
</feature>
<keyword evidence="7" id="KW-1015">Disulfide bond</keyword>
<comment type="similarity">
    <text evidence="2 10">Belongs to the Wnt family.</text>
</comment>
<feature type="non-terminal residue" evidence="11">
    <location>
        <position position="155"/>
    </location>
</feature>
<evidence type="ECO:0000256" key="9">
    <source>
        <dbReference type="ARBA" id="ARBA00023288"/>
    </source>
</evidence>
<dbReference type="GO" id="GO:0045165">
    <property type="term" value="P:cell fate commitment"/>
    <property type="evidence" value="ECO:0007669"/>
    <property type="project" value="TreeGrafter"/>
</dbReference>
<dbReference type="GO" id="GO:0030182">
    <property type="term" value="P:neuron differentiation"/>
    <property type="evidence" value="ECO:0007669"/>
    <property type="project" value="TreeGrafter"/>
</dbReference>
<dbReference type="PANTHER" id="PTHR12027:SF101">
    <property type="entry name" value="PROTEIN WNT-4"/>
    <property type="match status" value="1"/>
</dbReference>
<dbReference type="GO" id="GO:0060070">
    <property type="term" value="P:canonical Wnt signaling pathway"/>
    <property type="evidence" value="ECO:0007669"/>
    <property type="project" value="TreeGrafter"/>
</dbReference>
<keyword evidence="9" id="KW-0449">Lipoprotein</keyword>
<keyword evidence="8" id="KW-0325">Glycoprotein</keyword>
<evidence type="ECO:0000256" key="3">
    <source>
        <dbReference type="ARBA" id="ARBA00022473"/>
    </source>
</evidence>